<dbReference type="InterPro" id="IPR010093">
    <property type="entry name" value="SinI_DNA-bd"/>
</dbReference>
<dbReference type="KEGG" id="csr:Cspa_c26550"/>
<dbReference type="AlphaFoldDB" id="M1LTQ9"/>
<evidence type="ECO:0000313" key="2">
    <source>
        <dbReference type="EMBL" id="AGF56420.1"/>
    </source>
</evidence>
<keyword evidence="3" id="KW-1185">Reference proteome</keyword>
<dbReference type="InterPro" id="IPR038148">
    <property type="entry name" value="Tn1545/Tn916_Xis"/>
</dbReference>
<dbReference type="Gene3D" id="3.90.105.50">
    <property type="match status" value="1"/>
</dbReference>
<dbReference type="Proteomes" id="UP000011728">
    <property type="component" value="Chromosome"/>
</dbReference>
<dbReference type="RefSeq" id="WP_015392739.1">
    <property type="nucleotide sequence ID" value="NC_020291.1"/>
</dbReference>
<name>M1LTQ9_9CLOT</name>
<dbReference type="EMBL" id="CP004121">
    <property type="protein sequence ID" value="AGF56420.1"/>
    <property type="molecule type" value="Genomic_DNA"/>
</dbReference>
<dbReference type="HOGENOM" id="CLU_185909_0_0_9"/>
<dbReference type="NCBIfam" id="TIGR01764">
    <property type="entry name" value="excise"/>
    <property type="match status" value="1"/>
</dbReference>
<sequence length="77" mass="9136">MEELLKQILERIKDNSRATMTVVECAQYIKVNKDKIRELINKPNSDFPYFKNGSKVIINKSQLDSWLDKISREHRNL</sequence>
<dbReference type="InterPro" id="IPR041657">
    <property type="entry name" value="HTH_17"/>
</dbReference>
<dbReference type="Pfam" id="PF12728">
    <property type="entry name" value="HTH_17"/>
    <property type="match status" value="1"/>
</dbReference>
<feature type="domain" description="Helix-turn-helix" evidence="1">
    <location>
        <begin position="20"/>
        <end position="69"/>
    </location>
</feature>
<accession>M1LTQ9</accession>
<evidence type="ECO:0000259" key="1">
    <source>
        <dbReference type="Pfam" id="PF12728"/>
    </source>
</evidence>
<dbReference type="PATRIC" id="fig|931276.5.peg.2663"/>
<dbReference type="eggNOG" id="ENOG50332S4">
    <property type="taxonomic scope" value="Bacteria"/>
</dbReference>
<dbReference type="OrthoDB" id="1913083at2"/>
<dbReference type="GO" id="GO:0003677">
    <property type="term" value="F:DNA binding"/>
    <property type="evidence" value="ECO:0007669"/>
    <property type="project" value="InterPro"/>
</dbReference>
<organism evidence="2 3">
    <name type="scientific">Clostridium saccharoperbutylacetonicum N1-4(HMT)</name>
    <dbReference type="NCBI Taxonomy" id="931276"/>
    <lineage>
        <taxon>Bacteria</taxon>
        <taxon>Bacillati</taxon>
        <taxon>Bacillota</taxon>
        <taxon>Clostridia</taxon>
        <taxon>Eubacteriales</taxon>
        <taxon>Clostridiaceae</taxon>
        <taxon>Clostridium</taxon>
    </lineage>
</organism>
<evidence type="ECO:0000313" key="3">
    <source>
        <dbReference type="Proteomes" id="UP000011728"/>
    </source>
</evidence>
<gene>
    <name evidence="2" type="ORF">Cspa_c26550</name>
</gene>
<proteinExistence type="predicted"/>
<reference evidence="2 3" key="1">
    <citation type="submission" date="2013-02" db="EMBL/GenBank/DDBJ databases">
        <title>Genome sequence of Clostridium saccharoperbutylacetonicum N1-4(HMT).</title>
        <authorList>
            <person name="Poehlein A."/>
            <person name="Daniel R."/>
        </authorList>
    </citation>
    <scope>NUCLEOTIDE SEQUENCE [LARGE SCALE GENOMIC DNA]</scope>
    <source>
        <strain evidence="3">N1-4(HMT)</strain>
    </source>
</reference>
<protein>
    <submittedName>
        <fullName evidence="2">Excisionase family</fullName>
    </submittedName>
</protein>